<reference evidence="2" key="1">
    <citation type="submission" date="2022-11" db="EMBL/GenBank/DDBJ databases">
        <title>Corynebacterium sp. isolated from Penguins.</title>
        <authorList>
            <person name="Sedlar K."/>
            <person name="Svec P."/>
        </authorList>
    </citation>
    <scope>NUCLEOTIDE SEQUENCE</scope>
    <source>
        <strain evidence="1">P7003</strain>
        <strain evidence="2">P7374</strain>
    </source>
</reference>
<dbReference type="Proteomes" id="UP001071478">
    <property type="component" value="Unassembled WGS sequence"/>
</dbReference>
<proteinExistence type="predicted"/>
<name>A0A9Q4C9K1_9CORY</name>
<sequence>MDSVGVGEGSVVSTVVVVDDEGEGPGSAVVVEDVGVVSVESVDWPGDVSGAAGGVPGSG</sequence>
<evidence type="ECO:0000313" key="2">
    <source>
        <dbReference type="EMBL" id="MCX7467970.1"/>
    </source>
</evidence>
<organism evidence="2 3">
    <name type="scientific">Corynebacterium pygosceleis</name>
    <dbReference type="NCBI Taxonomy" id="2800406"/>
    <lineage>
        <taxon>Bacteria</taxon>
        <taxon>Bacillati</taxon>
        <taxon>Actinomycetota</taxon>
        <taxon>Actinomycetes</taxon>
        <taxon>Mycobacteriales</taxon>
        <taxon>Corynebacteriaceae</taxon>
        <taxon>Corynebacterium</taxon>
    </lineage>
</organism>
<evidence type="ECO:0000313" key="1">
    <source>
        <dbReference type="EMBL" id="MCX7444759.1"/>
    </source>
</evidence>
<evidence type="ECO:0000313" key="4">
    <source>
        <dbReference type="Proteomes" id="UP001081709"/>
    </source>
</evidence>
<protein>
    <submittedName>
        <fullName evidence="2">Uncharacterized protein</fullName>
    </submittedName>
</protein>
<dbReference type="EMBL" id="JAPMKV010000003">
    <property type="protein sequence ID" value="MCX7444759.1"/>
    <property type="molecule type" value="Genomic_DNA"/>
</dbReference>
<dbReference type="EMBL" id="JAPMKU010000002">
    <property type="protein sequence ID" value="MCX7467970.1"/>
    <property type="molecule type" value="Genomic_DNA"/>
</dbReference>
<dbReference type="AlphaFoldDB" id="A0A9Q4C9K1"/>
<dbReference type="RefSeq" id="WP_200254133.1">
    <property type="nucleotide sequence ID" value="NZ_JAENIQ020000001.1"/>
</dbReference>
<comment type="caution">
    <text evidence="2">The sequence shown here is derived from an EMBL/GenBank/DDBJ whole genome shotgun (WGS) entry which is preliminary data.</text>
</comment>
<dbReference type="Proteomes" id="UP001081709">
    <property type="component" value="Unassembled WGS sequence"/>
</dbReference>
<keyword evidence="4" id="KW-1185">Reference proteome</keyword>
<gene>
    <name evidence="1" type="ORF">OS125_05820</name>
    <name evidence="2" type="ORF">OS129_03630</name>
</gene>
<accession>A0A9Q4C9K1</accession>
<evidence type="ECO:0000313" key="3">
    <source>
        <dbReference type="Proteomes" id="UP001071478"/>
    </source>
</evidence>